<dbReference type="RefSeq" id="XP_012200004.1">
    <property type="nucleotide sequence ID" value="XM_012344614.1"/>
</dbReference>
<dbReference type="STRING" id="695850.A0A067CEZ5"/>
<evidence type="ECO:0000256" key="1">
    <source>
        <dbReference type="SAM" id="MobiDB-lite"/>
    </source>
</evidence>
<evidence type="ECO:0000313" key="2">
    <source>
        <dbReference type="EMBL" id="KDO29324.1"/>
    </source>
</evidence>
<dbReference type="OrthoDB" id="73919at2759"/>
<gene>
    <name evidence="2" type="ORF">SPRG_20053</name>
</gene>
<dbReference type="VEuPathDB" id="FungiDB:SPRG_20053"/>
<accession>A0A067CEZ5</accession>
<feature type="region of interest" description="Disordered" evidence="1">
    <location>
        <begin position="289"/>
        <end position="329"/>
    </location>
</feature>
<sequence length="329" mass="36814">MFRGLAVVPLDALDHGRPIAAELTLRDEDGYLSPRPRGTLNITVQWIAYRFPRSLRSVMLATWAIARLGRLLTITYSKRVVVAKPKPPLSDELQMLLELVDSTFHTALVKLADVIVMADQLQRLKQRLSDAQKGQATADEEKHIELRLQAVMRDQFGPKRRKLLDTKADLANCLKSFAKLTASTIAEYIASVNSSVSERVGLWLDELGLHNAKHARLSSWQATPCEAPAQPITFDAIMTFVLDEKHTFVVWEAAVKGLVAEAFTGGAWSFDMTKELAVCRKIEDTLLETQGETRRSDASSSEDPVQREKLDARKAKRLQKLSKKAAPRQ</sequence>
<organism evidence="2 3">
    <name type="scientific">Saprolegnia parasitica (strain CBS 223.65)</name>
    <dbReference type="NCBI Taxonomy" id="695850"/>
    <lineage>
        <taxon>Eukaryota</taxon>
        <taxon>Sar</taxon>
        <taxon>Stramenopiles</taxon>
        <taxon>Oomycota</taxon>
        <taxon>Saprolegniomycetes</taxon>
        <taxon>Saprolegniales</taxon>
        <taxon>Saprolegniaceae</taxon>
        <taxon>Saprolegnia</taxon>
    </lineage>
</organism>
<feature type="compositionally biased region" description="Basic residues" evidence="1">
    <location>
        <begin position="314"/>
        <end position="329"/>
    </location>
</feature>
<feature type="compositionally biased region" description="Basic and acidic residues" evidence="1">
    <location>
        <begin position="304"/>
        <end position="313"/>
    </location>
</feature>
<dbReference type="GeneID" id="24141290"/>
<protein>
    <submittedName>
        <fullName evidence="2">Uncharacterized protein</fullName>
    </submittedName>
</protein>
<reference evidence="2 3" key="1">
    <citation type="journal article" date="2013" name="PLoS Genet.">
        <title>Distinctive expansion of potential virulence genes in the genome of the oomycete fish pathogen Saprolegnia parasitica.</title>
        <authorList>
            <person name="Jiang R.H."/>
            <person name="de Bruijn I."/>
            <person name="Haas B.J."/>
            <person name="Belmonte R."/>
            <person name="Lobach L."/>
            <person name="Christie J."/>
            <person name="van den Ackerveken G."/>
            <person name="Bottin A."/>
            <person name="Bulone V."/>
            <person name="Diaz-Moreno S.M."/>
            <person name="Dumas B."/>
            <person name="Fan L."/>
            <person name="Gaulin E."/>
            <person name="Govers F."/>
            <person name="Grenville-Briggs L.J."/>
            <person name="Horner N.R."/>
            <person name="Levin J.Z."/>
            <person name="Mammella M."/>
            <person name="Meijer H.J."/>
            <person name="Morris P."/>
            <person name="Nusbaum C."/>
            <person name="Oome S."/>
            <person name="Phillips A.J."/>
            <person name="van Rooyen D."/>
            <person name="Rzeszutek E."/>
            <person name="Saraiva M."/>
            <person name="Secombes C.J."/>
            <person name="Seidl M.F."/>
            <person name="Snel B."/>
            <person name="Stassen J.H."/>
            <person name="Sykes S."/>
            <person name="Tripathy S."/>
            <person name="van den Berg H."/>
            <person name="Vega-Arreguin J.C."/>
            <person name="Wawra S."/>
            <person name="Young S.K."/>
            <person name="Zeng Q."/>
            <person name="Dieguez-Uribeondo J."/>
            <person name="Russ C."/>
            <person name="Tyler B.M."/>
            <person name="van West P."/>
        </authorList>
    </citation>
    <scope>NUCLEOTIDE SEQUENCE [LARGE SCALE GENOMIC DNA]</scope>
    <source>
        <strain evidence="2 3">CBS 223.65</strain>
    </source>
</reference>
<evidence type="ECO:0000313" key="3">
    <source>
        <dbReference type="Proteomes" id="UP000030745"/>
    </source>
</evidence>
<name>A0A067CEZ5_SAPPC</name>
<dbReference type="AlphaFoldDB" id="A0A067CEZ5"/>
<proteinExistence type="predicted"/>
<keyword evidence="3" id="KW-1185">Reference proteome</keyword>
<dbReference type="Proteomes" id="UP000030745">
    <property type="component" value="Unassembled WGS sequence"/>
</dbReference>
<dbReference type="KEGG" id="spar:SPRG_20053"/>
<dbReference type="EMBL" id="KK583206">
    <property type="protein sequence ID" value="KDO29324.1"/>
    <property type="molecule type" value="Genomic_DNA"/>
</dbReference>